<feature type="compositionally biased region" description="Low complexity" evidence="1">
    <location>
        <begin position="343"/>
        <end position="352"/>
    </location>
</feature>
<dbReference type="EMBL" id="JAULSR010000001">
    <property type="protein sequence ID" value="KAK0634428.1"/>
    <property type="molecule type" value="Genomic_DNA"/>
</dbReference>
<feature type="compositionally biased region" description="Basic residues" evidence="1">
    <location>
        <begin position="324"/>
        <end position="339"/>
    </location>
</feature>
<feature type="region of interest" description="Disordered" evidence="1">
    <location>
        <begin position="160"/>
        <end position="285"/>
    </location>
</feature>
<dbReference type="Proteomes" id="UP001174934">
    <property type="component" value="Unassembled WGS sequence"/>
</dbReference>
<comment type="caution">
    <text evidence="2">The sequence shown here is derived from an EMBL/GenBank/DDBJ whole genome shotgun (WGS) entry which is preliminary data.</text>
</comment>
<evidence type="ECO:0000313" key="3">
    <source>
        <dbReference type="Proteomes" id="UP001174934"/>
    </source>
</evidence>
<accession>A0AA39XI39</accession>
<gene>
    <name evidence="2" type="ORF">B0T17DRAFT_6406</name>
</gene>
<evidence type="ECO:0000313" key="2">
    <source>
        <dbReference type="EMBL" id="KAK0634428.1"/>
    </source>
</evidence>
<sequence length="367" mass="40225">MVGERSDRRAEMLAMVTLQNINVNPAPCTRCVLRLAKQSGRRSAFKVDEPFNGQLICCQLLEPSAPSTARCTVCHFLNTSCVPLPDGAVEDGKELVKLTNVLYGMKNLPVKEVLPALQHMHEVIERLRATIHFKMPVRQWTADEMLINFYHGENQAKSVGVPAVKPEPTGLPTNVTTTATSSRSWDSNTKATTSFRPFGNMPHGVTSGTSLSNTPMLSVAAQSSHINKNDSNSNSNNLSNSNSNNLTRRGPHSVNTLTANKENEPFARRQPGNLPPLAPRPPVAGRIDDALDAIEQMKTKSKKTTFKTTTDDATSILGEEPRIKKTKRATAKVPRKRAKRVSDSSTSTATTDNTPNRIDHNLDHSEN</sequence>
<dbReference type="AlphaFoldDB" id="A0AA39XI39"/>
<keyword evidence="3" id="KW-1185">Reference proteome</keyword>
<feature type="compositionally biased region" description="Polar residues" evidence="1">
    <location>
        <begin position="171"/>
        <end position="195"/>
    </location>
</feature>
<feature type="compositionally biased region" description="Basic and acidic residues" evidence="1">
    <location>
        <begin position="357"/>
        <end position="367"/>
    </location>
</feature>
<feature type="compositionally biased region" description="Pro residues" evidence="1">
    <location>
        <begin position="273"/>
        <end position="282"/>
    </location>
</feature>
<reference evidence="2" key="1">
    <citation type="submission" date="2023-06" db="EMBL/GenBank/DDBJ databases">
        <title>Genome-scale phylogeny and comparative genomics of the fungal order Sordariales.</title>
        <authorList>
            <consortium name="Lawrence Berkeley National Laboratory"/>
            <person name="Hensen N."/>
            <person name="Bonometti L."/>
            <person name="Westerberg I."/>
            <person name="Brannstrom I.O."/>
            <person name="Guillou S."/>
            <person name="Cros-Aarteil S."/>
            <person name="Calhoun S."/>
            <person name="Haridas S."/>
            <person name="Kuo A."/>
            <person name="Mondo S."/>
            <person name="Pangilinan J."/>
            <person name="Riley R."/>
            <person name="LaButti K."/>
            <person name="Andreopoulos B."/>
            <person name="Lipzen A."/>
            <person name="Chen C."/>
            <person name="Yanf M."/>
            <person name="Daum C."/>
            <person name="Ng V."/>
            <person name="Clum A."/>
            <person name="Steindorff A."/>
            <person name="Ohm R."/>
            <person name="Martin F."/>
            <person name="Silar P."/>
            <person name="Natvig D."/>
            <person name="Lalanne C."/>
            <person name="Gautier V."/>
            <person name="Ament-velasquez S.L."/>
            <person name="Kruys A."/>
            <person name="Hutchinson M.I."/>
            <person name="Powell A.J."/>
            <person name="Barry K."/>
            <person name="Miller A.N."/>
            <person name="Grigoriev I.V."/>
            <person name="Debuchy R."/>
            <person name="Gladieux P."/>
            <person name="Thoren M.H."/>
            <person name="Johannesson H."/>
        </authorList>
    </citation>
    <scope>NUCLEOTIDE SEQUENCE</scope>
    <source>
        <strain evidence="2">SMH3391-2</strain>
    </source>
</reference>
<protein>
    <submittedName>
        <fullName evidence="2">Uncharacterized protein</fullName>
    </submittedName>
</protein>
<name>A0AA39XI39_9PEZI</name>
<organism evidence="2 3">
    <name type="scientific">Bombardia bombarda</name>
    <dbReference type="NCBI Taxonomy" id="252184"/>
    <lineage>
        <taxon>Eukaryota</taxon>
        <taxon>Fungi</taxon>
        <taxon>Dikarya</taxon>
        <taxon>Ascomycota</taxon>
        <taxon>Pezizomycotina</taxon>
        <taxon>Sordariomycetes</taxon>
        <taxon>Sordariomycetidae</taxon>
        <taxon>Sordariales</taxon>
        <taxon>Lasiosphaeriaceae</taxon>
        <taxon>Bombardia</taxon>
    </lineage>
</organism>
<feature type="region of interest" description="Disordered" evidence="1">
    <location>
        <begin position="317"/>
        <end position="367"/>
    </location>
</feature>
<evidence type="ECO:0000256" key="1">
    <source>
        <dbReference type="SAM" id="MobiDB-lite"/>
    </source>
</evidence>
<feature type="compositionally biased region" description="Low complexity" evidence="1">
    <location>
        <begin position="223"/>
        <end position="245"/>
    </location>
</feature>
<proteinExistence type="predicted"/>
<feature type="compositionally biased region" description="Polar residues" evidence="1">
    <location>
        <begin position="206"/>
        <end position="222"/>
    </location>
</feature>